<dbReference type="Gene3D" id="1.10.357.10">
    <property type="entry name" value="Tetracycline Repressor, domain 2"/>
    <property type="match status" value="1"/>
</dbReference>
<evidence type="ECO:0000313" key="6">
    <source>
        <dbReference type="EMBL" id="SDY55192.1"/>
    </source>
</evidence>
<evidence type="ECO:0000256" key="2">
    <source>
        <dbReference type="ARBA" id="ARBA00023125"/>
    </source>
</evidence>
<sequence>MTGGRGRPEQREAFLSGAVEHVLRHGVATLSLRPLAAALGTSDRMLLYYFGTREQLLTAVLGTVGERLQAQFAATLPADPVSPAALLRGLATALQEPAAEASLRLYVEVSGLAARGQEPHRTVAAAVAEGWSSWLGSRLDVPDGERADAAAGVLAVVDGLLLVHFLAPGQAADRAAGWLVERLTGPHETGYQGG</sequence>
<keyword evidence="7" id="KW-1185">Reference proteome</keyword>
<organism evidence="6 7">
    <name type="scientific">Geodermatophilus africanus</name>
    <dbReference type="NCBI Taxonomy" id="1137993"/>
    <lineage>
        <taxon>Bacteria</taxon>
        <taxon>Bacillati</taxon>
        <taxon>Actinomycetota</taxon>
        <taxon>Actinomycetes</taxon>
        <taxon>Geodermatophilales</taxon>
        <taxon>Geodermatophilaceae</taxon>
        <taxon>Geodermatophilus</taxon>
    </lineage>
</organism>
<proteinExistence type="predicted"/>
<dbReference type="PANTHER" id="PTHR30055">
    <property type="entry name" value="HTH-TYPE TRANSCRIPTIONAL REGULATOR RUTR"/>
    <property type="match status" value="1"/>
</dbReference>
<keyword evidence="2 4" id="KW-0238">DNA-binding</keyword>
<evidence type="ECO:0000256" key="3">
    <source>
        <dbReference type="ARBA" id="ARBA00023163"/>
    </source>
</evidence>
<dbReference type="GO" id="GO:0003700">
    <property type="term" value="F:DNA-binding transcription factor activity"/>
    <property type="evidence" value="ECO:0007669"/>
    <property type="project" value="TreeGrafter"/>
</dbReference>
<dbReference type="STRING" id="1137993.SAMN05660209_03125"/>
<dbReference type="PROSITE" id="PS50977">
    <property type="entry name" value="HTH_TETR_2"/>
    <property type="match status" value="1"/>
</dbReference>
<feature type="DNA-binding region" description="H-T-H motif" evidence="4">
    <location>
        <begin position="31"/>
        <end position="50"/>
    </location>
</feature>
<dbReference type="PANTHER" id="PTHR30055:SF234">
    <property type="entry name" value="HTH-TYPE TRANSCRIPTIONAL REGULATOR BETI"/>
    <property type="match status" value="1"/>
</dbReference>
<evidence type="ECO:0000256" key="4">
    <source>
        <dbReference type="PROSITE-ProRule" id="PRU00335"/>
    </source>
</evidence>
<keyword evidence="1" id="KW-0805">Transcription regulation</keyword>
<accession>A0A1H3KSP9</accession>
<dbReference type="RefSeq" id="WP_211517128.1">
    <property type="nucleotide sequence ID" value="NZ_FNOT01000008.1"/>
</dbReference>
<dbReference type="EMBL" id="FNOT01000008">
    <property type="protein sequence ID" value="SDY55192.1"/>
    <property type="molecule type" value="Genomic_DNA"/>
</dbReference>
<name>A0A1H3KSP9_9ACTN</name>
<dbReference type="InterPro" id="IPR050109">
    <property type="entry name" value="HTH-type_TetR-like_transc_reg"/>
</dbReference>
<feature type="domain" description="HTH tetR-type" evidence="5">
    <location>
        <begin position="8"/>
        <end position="68"/>
    </location>
</feature>
<gene>
    <name evidence="6" type="ORF">SAMN05660209_03125</name>
</gene>
<dbReference type="SUPFAM" id="SSF46689">
    <property type="entry name" value="Homeodomain-like"/>
    <property type="match status" value="1"/>
</dbReference>
<reference evidence="7" key="1">
    <citation type="submission" date="2016-10" db="EMBL/GenBank/DDBJ databases">
        <authorList>
            <person name="Varghese N."/>
            <person name="Submissions S."/>
        </authorList>
    </citation>
    <scope>NUCLEOTIDE SEQUENCE [LARGE SCALE GENOMIC DNA]</scope>
    <source>
        <strain evidence="7">DSM 45422</strain>
    </source>
</reference>
<dbReference type="GO" id="GO:0000976">
    <property type="term" value="F:transcription cis-regulatory region binding"/>
    <property type="evidence" value="ECO:0007669"/>
    <property type="project" value="TreeGrafter"/>
</dbReference>
<dbReference type="AlphaFoldDB" id="A0A1H3KSP9"/>
<evidence type="ECO:0000313" key="7">
    <source>
        <dbReference type="Proteomes" id="UP000198921"/>
    </source>
</evidence>
<keyword evidence="3" id="KW-0804">Transcription</keyword>
<evidence type="ECO:0000259" key="5">
    <source>
        <dbReference type="PROSITE" id="PS50977"/>
    </source>
</evidence>
<evidence type="ECO:0000256" key="1">
    <source>
        <dbReference type="ARBA" id="ARBA00023015"/>
    </source>
</evidence>
<dbReference type="InterPro" id="IPR001647">
    <property type="entry name" value="HTH_TetR"/>
</dbReference>
<dbReference type="InterPro" id="IPR009057">
    <property type="entry name" value="Homeodomain-like_sf"/>
</dbReference>
<dbReference type="Proteomes" id="UP000198921">
    <property type="component" value="Unassembled WGS sequence"/>
</dbReference>
<protein>
    <submittedName>
        <fullName evidence="6">Transcriptional regulator, TetR family</fullName>
    </submittedName>
</protein>
<dbReference type="Pfam" id="PF00440">
    <property type="entry name" value="TetR_N"/>
    <property type="match status" value="1"/>
</dbReference>